<evidence type="ECO:0000256" key="1">
    <source>
        <dbReference type="ARBA" id="ARBA00023015"/>
    </source>
</evidence>
<dbReference type="Gene3D" id="2.60.120.10">
    <property type="entry name" value="Jelly Rolls"/>
    <property type="match status" value="1"/>
</dbReference>
<evidence type="ECO:0000259" key="4">
    <source>
        <dbReference type="PROSITE" id="PS50042"/>
    </source>
</evidence>
<dbReference type="EMBL" id="AGEK01000032">
    <property type="protein sequence ID" value="EHO68674.1"/>
    <property type="molecule type" value="Genomic_DNA"/>
</dbReference>
<dbReference type="PANTHER" id="PTHR24567:SF58">
    <property type="entry name" value="CYCLIC AMP-BINDING REGULATORY PROTEIN"/>
    <property type="match status" value="1"/>
</dbReference>
<keyword evidence="7" id="KW-1185">Reference proteome</keyword>
<evidence type="ECO:0000313" key="6">
    <source>
        <dbReference type="EMBL" id="EHO68674.1"/>
    </source>
</evidence>
<dbReference type="Proteomes" id="UP000003167">
    <property type="component" value="Unassembled WGS sequence"/>
</dbReference>
<dbReference type="InterPro" id="IPR018490">
    <property type="entry name" value="cNMP-bd_dom_sf"/>
</dbReference>
<feature type="domain" description="HTH crp-type" evidence="5">
    <location>
        <begin position="151"/>
        <end position="219"/>
    </location>
</feature>
<comment type="caution">
    <text evidence="6">The sequence shown here is derived from an EMBL/GenBank/DDBJ whole genome shotgun (WGS) entry which is preliminary data.</text>
</comment>
<dbReference type="PROSITE" id="PS50042">
    <property type="entry name" value="CNMP_BINDING_3"/>
    <property type="match status" value="1"/>
</dbReference>
<organism evidence="6 7">
    <name type="scientific">Segatella maculosa OT 289</name>
    <dbReference type="NCBI Taxonomy" id="999422"/>
    <lineage>
        <taxon>Bacteria</taxon>
        <taxon>Pseudomonadati</taxon>
        <taxon>Bacteroidota</taxon>
        <taxon>Bacteroidia</taxon>
        <taxon>Bacteroidales</taxon>
        <taxon>Prevotellaceae</taxon>
        <taxon>Segatella</taxon>
    </lineage>
</organism>
<evidence type="ECO:0000313" key="7">
    <source>
        <dbReference type="Proteomes" id="UP000003167"/>
    </source>
</evidence>
<dbReference type="Pfam" id="PF13545">
    <property type="entry name" value="HTH_Crp_2"/>
    <property type="match status" value="1"/>
</dbReference>
<dbReference type="PATRIC" id="fig|999422.3.peg.2029"/>
<dbReference type="InterPro" id="IPR036390">
    <property type="entry name" value="WH_DNA-bd_sf"/>
</dbReference>
<sequence>MEKTIFSQLETTALFAGLTANAIERQLEKLPYSIRKVPAKTVFLSANEPLREMVMVLEGRVSAKMTTPKGKCLMVDLLKPGTILAPAFVFSDDNRMPVEVEAVEESVFFSMSKSHFSMLIGRNEQVRANFLDILSHINFFLMNKIRMLHTASVKEKIAAFLLRRVRSVHSRSVVLHLSRKQLADVFAIQKSSLIRTLNELERDNLIFVREKEIVLIDVPGLQKIVKG</sequence>
<keyword evidence="1" id="KW-0805">Transcription regulation</keyword>
<evidence type="ECO:0000256" key="2">
    <source>
        <dbReference type="ARBA" id="ARBA00023125"/>
    </source>
</evidence>
<dbReference type="SMART" id="SM00419">
    <property type="entry name" value="HTH_CRP"/>
    <property type="match status" value="1"/>
</dbReference>
<dbReference type="PANTHER" id="PTHR24567">
    <property type="entry name" value="CRP FAMILY TRANSCRIPTIONAL REGULATORY PROTEIN"/>
    <property type="match status" value="1"/>
</dbReference>
<dbReference type="InterPro" id="IPR050397">
    <property type="entry name" value="Env_Response_Regulators"/>
</dbReference>
<dbReference type="SUPFAM" id="SSF46785">
    <property type="entry name" value="Winged helix' DNA-binding domain"/>
    <property type="match status" value="1"/>
</dbReference>
<dbReference type="GO" id="GO:0003700">
    <property type="term" value="F:DNA-binding transcription factor activity"/>
    <property type="evidence" value="ECO:0007669"/>
    <property type="project" value="TreeGrafter"/>
</dbReference>
<dbReference type="AlphaFoldDB" id="H1HP34"/>
<evidence type="ECO:0000256" key="3">
    <source>
        <dbReference type="ARBA" id="ARBA00023163"/>
    </source>
</evidence>
<dbReference type="OrthoDB" id="9774616at2"/>
<dbReference type="InterPro" id="IPR012318">
    <property type="entry name" value="HTH_CRP"/>
</dbReference>
<dbReference type="SUPFAM" id="SSF51206">
    <property type="entry name" value="cAMP-binding domain-like"/>
    <property type="match status" value="1"/>
</dbReference>
<dbReference type="Pfam" id="PF00027">
    <property type="entry name" value="cNMP_binding"/>
    <property type="match status" value="1"/>
</dbReference>
<feature type="domain" description="Cyclic nucleotide-binding" evidence="4">
    <location>
        <begin position="14"/>
        <end position="127"/>
    </location>
</feature>
<accession>H1HP34</accession>
<evidence type="ECO:0008006" key="8">
    <source>
        <dbReference type="Google" id="ProtNLM"/>
    </source>
</evidence>
<dbReference type="InterPro" id="IPR014710">
    <property type="entry name" value="RmlC-like_jellyroll"/>
</dbReference>
<protein>
    <recommendedName>
        <fullName evidence="8">HTH crp-type domain-containing protein</fullName>
    </recommendedName>
</protein>
<dbReference type="GO" id="GO:0005829">
    <property type="term" value="C:cytosol"/>
    <property type="evidence" value="ECO:0007669"/>
    <property type="project" value="TreeGrafter"/>
</dbReference>
<keyword evidence="3" id="KW-0804">Transcription</keyword>
<dbReference type="InterPro" id="IPR000595">
    <property type="entry name" value="cNMP-bd_dom"/>
</dbReference>
<dbReference type="STRING" id="999422.HMPREF9944_01928"/>
<proteinExistence type="predicted"/>
<keyword evidence="2" id="KW-0238">DNA-binding</keyword>
<evidence type="ECO:0000259" key="5">
    <source>
        <dbReference type="PROSITE" id="PS51063"/>
    </source>
</evidence>
<dbReference type="HOGENOM" id="CLU_075053_4_1_10"/>
<dbReference type="GO" id="GO:0003677">
    <property type="term" value="F:DNA binding"/>
    <property type="evidence" value="ECO:0007669"/>
    <property type="project" value="UniProtKB-KW"/>
</dbReference>
<name>H1HP34_9BACT</name>
<dbReference type="RefSeq" id="WP_008565952.1">
    <property type="nucleotide sequence ID" value="NZ_JH594506.1"/>
</dbReference>
<gene>
    <name evidence="6" type="ORF">HMPREF9944_01928</name>
</gene>
<reference evidence="6 7" key="1">
    <citation type="submission" date="2011-12" db="EMBL/GenBank/DDBJ databases">
        <title>The Genome Sequence of Prevotella maculosa OT 289.</title>
        <authorList>
            <consortium name="The Broad Institute Genome Sequencing Platform"/>
            <person name="Earl A."/>
            <person name="Ward D."/>
            <person name="Feldgarden M."/>
            <person name="Gevers D."/>
            <person name="Izard J."/>
            <person name="Blanton J.M."/>
            <person name="Mathney J."/>
            <person name="Tanner A.C."/>
            <person name="Dewhirst F.E."/>
            <person name="Young S.K."/>
            <person name="Zeng Q."/>
            <person name="Gargeya S."/>
            <person name="Fitzgerald M."/>
            <person name="Haas B."/>
            <person name="Abouelleil A."/>
            <person name="Alvarado L."/>
            <person name="Arachchi H.M."/>
            <person name="Berlin A."/>
            <person name="Chapman S.B."/>
            <person name="Gearin G."/>
            <person name="Goldberg J."/>
            <person name="Griggs A."/>
            <person name="Gujja S."/>
            <person name="Hansen M."/>
            <person name="Heiman D."/>
            <person name="Howarth C."/>
            <person name="Larimer J."/>
            <person name="Lui A."/>
            <person name="MacDonald P.J.P."/>
            <person name="McCowen C."/>
            <person name="Montmayeur A."/>
            <person name="Murphy C."/>
            <person name="Neiman D."/>
            <person name="Pearson M."/>
            <person name="Priest M."/>
            <person name="Roberts A."/>
            <person name="Saif S."/>
            <person name="Shea T."/>
            <person name="Sisk P."/>
            <person name="Stolte C."/>
            <person name="Sykes S."/>
            <person name="Wortman J."/>
            <person name="Nusbaum C."/>
            <person name="Birren B."/>
        </authorList>
    </citation>
    <scope>NUCLEOTIDE SEQUENCE [LARGE SCALE GENOMIC DNA]</scope>
    <source>
        <strain evidence="6 7">OT 289</strain>
    </source>
</reference>
<dbReference type="PROSITE" id="PS51063">
    <property type="entry name" value="HTH_CRP_2"/>
    <property type="match status" value="1"/>
</dbReference>